<dbReference type="Proteomes" id="UP001497516">
    <property type="component" value="Chromosome 6"/>
</dbReference>
<evidence type="ECO:0000256" key="1">
    <source>
        <dbReference type="SAM" id="MobiDB-lite"/>
    </source>
</evidence>
<gene>
    <name evidence="2" type="ORF">LTRI10_LOCUS33237</name>
</gene>
<accession>A0AAV2F4K4</accession>
<protein>
    <submittedName>
        <fullName evidence="2">Uncharacterized protein</fullName>
    </submittedName>
</protein>
<keyword evidence="3" id="KW-1185">Reference proteome</keyword>
<name>A0AAV2F4K4_9ROSI</name>
<feature type="region of interest" description="Disordered" evidence="1">
    <location>
        <begin position="1"/>
        <end position="20"/>
    </location>
</feature>
<sequence length="169" mass="18442">MNAAMEVSQLQGALDEERNKSATLQAEKEALAQEAGAQASEIDILKEEKKRWQDAYKDCKKTLKEARKEISNLRHSLDNFEESEAGKSLSANACLVGLEILKVKLEKDHPDLTWDFTEMAEYVIGEMDTPREAGRAPKPPTVDEPPSDSAPASPFPKAPSAGDANSGAE</sequence>
<feature type="region of interest" description="Disordered" evidence="1">
    <location>
        <begin position="125"/>
        <end position="169"/>
    </location>
</feature>
<proteinExistence type="predicted"/>
<dbReference type="AlphaFoldDB" id="A0AAV2F4K4"/>
<dbReference type="EMBL" id="OZ034819">
    <property type="protein sequence ID" value="CAL1392605.1"/>
    <property type="molecule type" value="Genomic_DNA"/>
</dbReference>
<evidence type="ECO:0000313" key="3">
    <source>
        <dbReference type="Proteomes" id="UP001497516"/>
    </source>
</evidence>
<evidence type="ECO:0000313" key="2">
    <source>
        <dbReference type="EMBL" id="CAL1392605.1"/>
    </source>
</evidence>
<reference evidence="2 3" key="1">
    <citation type="submission" date="2024-04" db="EMBL/GenBank/DDBJ databases">
        <authorList>
            <person name="Fracassetti M."/>
        </authorList>
    </citation>
    <scope>NUCLEOTIDE SEQUENCE [LARGE SCALE GENOMIC DNA]</scope>
</reference>
<organism evidence="2 3">
    <name type="scientific">Linum trigynum</name>
    <dbReference type="NCBI Taxonomy" id="586398"/>
    <lineage>
        <taxon>Eukaryota</taxon>
        <taxon>Viridiplantae</taxon>
        <taxon>Streptophyta</taxon>
        <taxon>Embryophyta</taxon>
        <taxon>Tracheophyta</taxon>
        <taxon>Spermatophyta</taxon>
        <taxon>Magnoliopsida</taxon>
        <taxon>eudicotyledons</taxon>
        <taxon>Gunneridae</taxon>
        <taxon>Pentapetalae</taxon>
        <taxon>rosids</taxon>
        <taxon>fabids</taxon>
        <taxon>Malpighiales</taxon>
        <taxon>Linaceae</taxon>
        <taxon>Linum</taxon>
    </lineage>
</organism>